<reference evidence="2" key="1">
    <citation type="submission" date="2020-11" db="EMBL/GenBank/DDBJ databases">
        <title>Chlorella ohadii genome sequencing and assembly.</title>
        <authorList>
            <person name="Murik O."/>
            <person name="Treves H."/>
            <person name="Kedem I."/>
            <person name="Shotland Y."/>
            <person name="Kaplan A."/>
        </authorList>
    </citation>
    <scope>NUCLEOTIDE SEQUENCE</scope>
    <source>
        <strain evidence="2">1</strain>
    </source>
</reference>
<name>A0AAD5DLH3_9CHLO</name>
<sequence length="117" mass="12660">MRRHAKSNEELAGYFNVKDPDGPRPMPTMTFTDPTNTTVLGSVGLDRSSAVEFSPGNGVDGPWYRRQLVDQTGDAYCNLAFAVRSETRGGAPDASCSEEGATDPITYEAKYSLFVCA</sequence>
<protein>
    <submittedName>
        <fullName evidence="2">Uncharacterized protein</fullName>
    </submittedName>
</protein>
<evidence type="ECO:0000313" key="3">
    <source>
        <dbReference type="Proteomes" id="UP001205105"/>
    </source>
</evidence>
<evidence type="ECO:0000313" key="2">
    <source>
        <dbReference type="EMBL" id="KAI7836549.1"/>
    </source>
</evidence>
<accession>A0AAD5DLH3</accession>
<dbReference type="EMBL" id="JADXDR010000182">
    <property type="protein sequence ID" value="KAI7836549.1"/>
    <property type="molecule type" value="Genomic_DNA"/>
</dbReference>
<dbReference type="AlphaFoldDB" id="A0AAD5DLH3"/>
<gene>
    <name evidence="2" type="ORF">COHA_009567</name>
</gene>
<keyword evidence="3" id="KW-1185">Reference proteome</keyword>
<comment type="caution">
    <text evidence="2">The sequence shown here is derived from an EMBL/GenBank/DDBJ whole genome shotgun (WGS) entry which is preliminary data.</text>
</comment>
<proteinExistence type="predicted"/>
<feature type="region of interest" description="Disordered" evidence="1">
    <location>
        <begin position="1"/>
        <end position="33"/>
    </location>
</feature>
<dbReference type="Proteomes" id="UP001205105">
    <property type="component" value="Unassembled WGS sequence"/>
</dbReference>
<organism evidence="2 3">
    <name type="scientific">Chlorella ohadii</name>
    <dbReference type="NCBI Taxonomy" id="2649997"/>
    <lineage>
        <taxon>Eukaryota</taxon>
        <taxon>Viridiplantae</taxon>
        <taxon>Chlorophyta</taxon>
        <taxon>core chlorophytes</taxon>
        <taxon>Trebouxiophyceae</taxon>
        <taxon>Chlorellales</taxon>
        <taxon>Chlorellaceae</taxon>
        <taxon>Chlorella clade</taxon>
        <taxon>Chlorella</taxon>
    </lineage>
</organism>
<evidence type="ECO:0000256" key="1">
    <source>
        <dbReference type="SAM" id="MobiDB-lite"/>
    </source>
</evidence>